<reference evidence="2" key="1">
    <citation type="journal article" date="2020" name="Stud. Mycol.">
        <title>101 Dothideomycetes genomes: a test case for predicting lifestyles and emergence of pathogens.</title>
        <authorList>
            <person name="Haridas S."/>
            <person name="Albert R."/>
            <person name="Binder M."/>
            <person name="Bloem J."/>
            <person name="Labutti K."/>
            <person name="Salamov A."/>
            <person name="Andreopoulos B."/>
            <person name="Baker S."/>
            <person name="Barry K."/>
            <person name="Bills G."/>
            <person name="Bluhm B."/>
            <person name="Cannon C."/>
            <person name="Castanera R."/>
            <person name="Culley D."/>
            <person name="Daum C."/>
            <person name="Ezra D."/>
            <person name="Gonzalez J."/>
            <person name="Henrissat B."/>
            <person name="Kuo A."/>
            <person name="Liang C."/>
            <person name="Lipzen A."/>
            <person name="Lutzoni F."/>
            <person name="Magnuson J."/>
            <person name="Mondo S."/>
            <person name="Nolan M."/>
            <person name="Ohm R."/>
            <person name="Pangilinan J."/>
            <person name="Park H.-J."/>
            <person name="Ramirez L."/>
            <person name="Alfaro M."/>
            <person name="Sun H."/>
            <person name="Tritt A."/>
            <person name="Yoshinaga Y."/>
            <person name="Zwiers L.-H."/>
            <person name="Turgeon B."/>
            <person name="Goodwin S."/>
            <person name="Spatafora J."/>
            <person name="Crous P."/>
            <person name="Grigoriev I."/>
        </authorList>
    </citation>
    <scope>NUCLEOTIDE SEQUENCE</scope>
    <source>
        <strain evidence="2">CBS 122681</strain>
    </source>
</reference>
<organism evidence="2 3">
    <name type="scientific">Lophiostoma macrostomum CBS 122681</name>
    <dbReference type="NCBI Taxonomy" id="1314788"/>
    <lineage>
        <taxon>Eukaryota</taxon>
        <taxon>Fungi</taxon>
        <taxon>Dikarya</taxon>
        <taxon>Ascomycota</taxon>
        <taxon>Pezizomycotina</taxon>
        <taxon>Dothideomycetes</taxon>
        <taxon>Pleosporomycetidae</taxon>
        <taxon>Pleosporales</taxon>
        <taxon>Lophiostomataceae</taxon>
        <taxon>Lophiostoma</taxon>
    </lineage>
</organism>
<dbReference type="AlphaFoldDB" id="A0A6A6TSE1"/>
<proteinExistence type="predicted"/>
<dbReference type="Proteomes" id="UP000799324">
    <property type="component" value="Unassembled WGS sequence"/>
</dbReference>
<sequence>MSRTPGDSNLTNDGDWQDKELLPFLLRRLPPNAGEGQIQQVGHGMAESWAFAHVILRVNNNPNLIDTFIEAILDPTFKGSHQFLLRCAHDNQRVVDIFSYHQARHGNLNLKERLQRIQAKINSRHGTGPGTATNAGLNQDVGGVQPRATGSTTFGASGSASAPNTPRHTHPSPFQPPPASPRTFGTPQTLQPTTYQPPATPRPSPATPGSVSRSGNRRSRREPEDNRGSSRYIASADKRFPGTDGACDEEPDEHDERDSGNGLQDEDDIF</sequence>
<accession>A0A6A6TSE1</accession>
<gene>
    <name evidence="2" type="ORF">K491DRAFT_710486</name>
</gene>
<protein>
    <submittedName>
        <fullName evidence="2">Uncharacterized protein</fullName>
    </submittedName>
</protein>
<feature type="compositionally biased region" description="Low complexity" evidence="1">
    <location>
        <begin position="148"/>
        <end position="162"/>
    </location>
</feature>
<feature type="region of interest" description="Disordered" evidence="1">
    <location>
        <begin position="123"/>
        <end position="270"/>
    </location>
</feature>
<dbReference type="EMBL" id="MU004291">
    <property type="protein sequence ID" value="KAF2662077.1"/>
    <property type="molecule type" value="Genomic_DNA"/>
</dbReference>
<evidence type="ECO:0000313" key="2">
    <source>
        <dbReference type="EMBL" id="KAF2662077.1"/>
    </source>
</evidence>
<name>A0A6A6TSE1_9PLEO</name>
<feature type="compositionally biased region" description="Low complexity" evidence="1">
    <location>
        <begin position="181"/>
        <end position="197"/>
    </location>
</feature>
<feature type="compositionally biased region" description="Polar residues" evidence="1">
    <location>
        <begin position="123"/>
        <end position="137"/>
    </location>
</feature>
<evidence type="ECO:0000313" key="3">
    <source>
        <dbReference type="Proteomes" id="UP000799324"/>
    </source>
</evidence>
<evidence type="ECO:0000256" key="1">
    <source>
        <dbReference type="SAM" id="MobiDB-lite"/>
    </source>
</evidence>
<keyword evidence="3" id="KW-1185">Reference proteome</keyword>